<dbReference type="InterPro" id="IPR013785">
    <property type="entry name" value="Aldolase_TIM"/>
</dbReference>
<dbReference type="PANTHER" id="PTHR11228:SF34">
    <property type="entry name" value="TUNGSTEN-CONTAINING ALDEHYDE FERREDOXIN OXIDOREDUCTASE COFACTOR MODIFYING PROTEIN"/>
    <property type="match status" value="1"/>
</dbReference>
<keyword evidence="3" id="KW-0408">Iron</keyword>
<feature type="domain" description="4Fe4S-binding SPASM" evidence="6">
    <location>
        <begin position="213"/>
        <end position="279"/>
    </location>
</feature>
<evidence type="ECO:0000256" key="1">
    <source>
        <dbReference type="ARBA" id="ARBA00022691"/>
    </source>
</evidence>
<dbReference type="Pfam" id="PF13186">
    <property type="entry name" value="SPASM"/>
    <property type="match status" value="1"/>
</dbReference>
<dbReference type="PANTHER" id="PTHR11228">
    <property type="entry name" value="RADICAL SAM DOMAIN PROTEIN"/>
    <property type="match status" value="1"/>
</dbReference>
<keyword evidence="1" id="KW-0949">S-adenosyl-L-methionine</keyword>
<feature type="domain" description="Radical SAM core" evidence="5">
    <location>
        <begin position="7"/>
        <end position="120"/>
    </location>
</feature>
<proteinExistence type="predicted"/>
<keyword evidence="4" id="KW-0411">Iron-sulfur</keyword>
<dbReference type="GO" id="GO:0051536">
    <property type="term" value="F:iron-sulfur cluster binding"/>
    <property type="evidence" value="ECO:0007669"/>
    <property type="project" value="UniProtKB-KW"/>
</dbReference>
<evidence type="ECO:0000256" key="3">
    <source>
        <dbReference type="ARBA" id="ARBA00023004"/>
    </source>
</evidence>
<evidence type="ECO:0000259" key="5">
    <source>
        <dbReference type="Pfam" id="PF04055"/>
    </source>
</evidence>
<accession>A0A382L621</accession>
<reference evidence="7" key="1">
    <citation type="submission" date="2018-05" db="EMBL/GenBank/DDBJ databases">
        <authorList>
            <person name="Lanie J.A."/>
            <person name="Ng W.-L."/>
            <person name="Kazmierczak K.M."/>
            <person name="Andrzejewski T.M."/>
            <person name="Davidsen T.M."/>
            <person name="Wayne K.J."/>
            <person name="Tettelin H."/>
            <person name="Glass J.I."/>
            <person name="Rusch D."/>
            <person name="Podicherti R."/>
            <person name="Tsui H.-C.T."/>
            <person name="Winkler M.E."/>
        </authorList>
    </citation>
    <scope>NUCLEOTIDE SEQUENCE</scope>
</reference>
<dbReference type="InterPro" id="IPR058240">
    <property type="entry name" value="rSAM_sf"/>
</dbReference>
<dbReference type="NCBIfam" id="TIGR04085">
    <property type="entry name" value="rSAM_more_4Fe4S"/>
    <property type="match status" value="1"/>
</dbReference>
<evidence type="ECO:0000259" key="6">
    <source>
        <dbReference type="Pfam" id="PF13186"/>
    </source>
</evidence>
<dbReference type="GO" id="GO:0046872">
    <property type="term" value="F:metal ion binding"/>
    <property type="evidence" value="ECO:0007669"/>
    <property type="project" value="UniProtKB-KW"/>
</dbReference>
<evidence type="ECO:0000256" key="4">
    <source>
        <dbReference type="ARBA" id="ARBA00023014"/>
    </source>
</evidence>
<gene>
    <name evidence="7" type="ORF">METZ01_LOCUS284953</name>
</gene>
<dbReference type="CDD" id="cd01335">
    <property type="entry name" value="Radical_SAM"/>
    <property type="match status" value="1"/>
</dbReference>
<dbReference type="InterPro" id="IPR007197">
    <property type="entry name" value="rSAM"/>
</dbReference>
<name>A0A382L621_9ZZZZ</name>
<dbReference type="GO" id="GO:0003824">
    <property type="term" value="F:catalytic activity"/>
    <property type="evidence" value="ECO:0007669"/>
    <property type="project" value="InterPro"/>
</dbReference>
<dbReference type="SUPFAM" id="SSF102114">
    <property type="entry name" value="Radical SAM enzymes"/>
    <property type="match status" value="1"/>
</dbReference>
<sequence length="332" mass="38418">GLKRGLMKMDLFKKTVDDLKEFPDKLKKIKIGNHGEPTMHKLLPKFIEYIRASDVTEIVEVFTNGSKLEPTLNRALVDAGLQRINISLEGLTAERYKEVADVKINMDDLIANIKDLYEYKNLVNSELNVYVKIVDQASAYDSEDDRIFTFSQEERDYFFNTYGPICDEIFIESIVPQWSQTQEEKQNLGVVEEQEIQRTGMYDQKIKNYKEICPFTFMYLHINYDGTVSPCTLDWPKKVLIGDVNNESAKEIWKGKKLAELQRAQLEGKRHKIDFCNDCSAPMVCCDEFLDPHAEEIRKKMFPNVGKNAPNQWVDNKVNSKINVPIQVVNQQ</sequence>
<evidence type="ECO:0000313" key="7">
    <source>
        <dbReference type="EMBL" id="SVC32099.1"/>
    </source>
</evidence>
<dbReference type="EMBL" id="UINC01084979">
    <property type="protein sequence ID" value="SVC32099.1"/>
    <property type="molecule type" value="Genomic_DNA"/>
</dbReference>
<dbReference type="Pfam" id="PF04055">
    <property type="entry name" value="Radical_SAM"/>
    <property type="match status" value="1"/>
</dbReference>
<dbReference type="InterPro" id="IPR050377">
    <property type="entry name" value="Radical_SAM_PqqE_MftC-like"/>
</dbReference>
<keyword evidence="2" id="KW-0479">Metal-binding</keyword>
<evidence type="ECO:0000256" key="2">
    <source>
        <dbReference type="ARBA" id="ARBA00022723"/>
    </source>
</evidence>
<dbReference type="Gene3D" id="3.20.20.70">
    <property type="entry name" value="Aldolase class I"/>
    <property type="match status" value="1"/>
</dbReference>
<protein>
    <submittedName>
        <fullName evidence="7">Uncharacterized protein</fullName>
    </submittedName>
</protein>
<organism evidence="7">
    <name type="scientific">marine metagenome</name>
    <dbReference type="NCBI Taxonomy" id="408172"/>
    <lineage>
        <taxon>unclassified sequences</taxon>
        <taxon>metagenomes</taxon>
        <taxon>ecological metagenomes</taxon>
    </lineage>
</organism>
<dbReference type="AlphaFoldDB" id="A0A382L621"/>
<feature type="non-terminal residue" evidence="7">
    <location>
        <position position="1"/>
    </location>
</feature>
<dbReference type="InterPro" id="IPR023885">
    <property type="entry name" value="4Fe4S-binding_SPASM_dom"/>
</dbReference>